<sequence>TMSGREKWAFSLDHSLYTGPFQVLVDSIWVEWLVFEVEFRDGRDTKTSSRGNRIN</sequence>
<dbReference type="HOGENOM" id="CLU_190883_0_0_1"/>
<reference evidence="1 2" key="1">
    <citation type="submission" date="2014-04" db="EMBL/GenBank/DDBJ databases">
        <title>Evolutionary Origins and Diversification of the Mycorrhizal Mutualists.</title>
        <authorList>
            <consortium name="DOE Joint Genome Institute"/>
            <consortium name="Mycorrhizal Genomics Consortium"/>
            <person name="Kohler A."/>
            <person name="Kuo A."/>
            <person name="Nagy L.G."/>
            <person name="Floudas D."/>
            <person name="Copeland A."/>
            <person name="Barry K.W."/>
            <person name="Cichocki N."/>
            <person name="Veneault-Fourrey C."/>
            <person name="LaButti K."/>
            <person name="Lindquist E.A."/>
            <person name="Lipzen A."/>
            <person name="Lundell T."/>
            <person name="Morin E."/>
            <person name="Murat C."/>
            <person name="Riley R."/>
            <person name="Ohm R."/>
            <person name="Sun H."/>
            <person name="Tunlid A."/>
            <person name="Henrissat B."/>
            <person name="Grigoriev I.V."/>
            <person name="Hibbett D.S."/>
            <person name="Martin F."/>
        </authorList>
    </citation>
    <scope>NUCLEOTIDE SEQUENCE [LARGE SCALE GENOMIC DNA]</scope>
    <source>
        <strain evidence="1 2">MD-312</strain>
    </source>
</reference>
<organism evidence="1 2">
    <name type="scientific">Hydnomerulius pinastri MD-312</name>
    <dbReference type="NCBI Taxonomy" id="994086"/>
    <lineage>
        <taxon>Eukaryota</taxon>
        <taxon>Fungi</taxon>
        <taxon>Dikarya</taxon>
        <taxon>Basidiomycota</taxon>
        <taxon>Agaricomycotina</taxon>
        <taxon>Agaricomycetes</taxon>
        <taxon>Agaricomycetidae</taxon>
        <taxon>Boletales</taxon>
        <taxon>Boletales incertae sedis</taxon>
        <taxon>Leucogyrophana</taxon>
    </lineage>
</organism>
<gene>
    <name evidence="1" type="ORF">HYDPIDRAFT_97419</name>
</gene>
<dbReference type="Proteomes" id="UP000053820">
    <property type="component" value="Unassembled WGS sequence"/>
</dbReference>
<name>A0A0C9V601_9AGAM</name>
<evidence type="ECO:0000313" key="1">
    <source>
        <dbReference type="EMBL" id="KIJ61034.1"/>
    </source>
</evidence>
<evidence type="ECO:0000313" key="2">
    <source>
        <dbReference type="Proteomes" id="UP000053820"/>
    </source>
</evidence>
<dbReference type="AlphaFoldDB" id="A0A0C9V601"/>
<dbReference type="EMBL" id="KN839866">
    <property type="protein sequence ID" value="KIJ61034.1"/>
    <property type="molecule type" value="Genomic_DNA"/>
</dbReference>
<proteinExistence type="predicted"/>
<protein>
    <submittedName>
        <fullName evidence="1">Uncharacterized protein</fullName>
    </submittedName>
</protein>
<feature type="non-terminal residue" evidence="1">
    <location>
        <position position="55"/>
    </location>
</feature>
<dbReference type="OrthoDB" id="2698482at2759"/>
<keyword evidence="2" id="KW-1185">Reference proteome</keyword>
<accession>A0A0C9V601</accession>